<evidence type="ECO:0000256" key="1">
    <source>
        <dbReference type="SAM" id="MobiDB-lite"/>
    </source>
</evidence>
<accession>A0ABS8SUZ3</accession>
<organism evidence="2 3">
    <name type="scientific">Datura stramonium</name>
    <name type="common">Jimsonweed</name>
    <name type="synonym">Common thornapple</name>
    <dbReference type="NCBI Taxonomy" id="4076"/>
    <lineage>
        <taxon>Eukaryota</taxon>
        <taxon>Viridiplantae</taxon>
        <taxon>Streptophyta</taxon>
        <taxon>Embryophyta</taxon>
        <taxon>Tracheophyta</taxon>
        <taxon>Spermatophyta</taxon>
        <taxon>Magnoliopsida</taxon>
        <taxon>eudicotyledons</taxon>
        <taxon>Gunneridae</taxon>
        <taxon>Pentapetalae</taxon>
        <taxon>asterids</taxon>
        <taxon>lamiids</taxon>
        <taxon>Solanales</taxon>
        <taxon>Solanaceae</taxon>
        <taxon>Solanoideae</taxon>
        <taxon>Datureae</taxon>
        <taxon>Datura</taxon>
    </lineage>
</organism>
<dbReference type="EMBL" id="JACEIK010000787">
    <property type="protein sequence ID" value="MCD7462197.1"/>
    <property type="molecule type" value="Genomic_DNA"/>
</dbReference>
<sequence length="64" mass="7087">MWLAGSTDRCLCGCYGSLVSLERNEIVAVEGWLRQSRRGRRGGSSFSGHSKVKETKRTEKGRVG</sequence>
<evidence type="ECO:0000313" key="3">
    <source>
        <dbReference type="Proteomes" id="UP000823775"/>
    </source>
</evidence>
<feature type="region of interest" description="Disordered" evidence="1">
    <location>
        <begin position="37"/>
        <end position="64"/>
    </location>
</feature>
<feature type="non-terminal residue" evidence="2">
    <location>
        <position position="64"/>
    </location>
</feature>
<proteinExistence type="predicted"/>
<evidence type="ECO:0000313" key="2">
    <source>
        <dbReference type="EMBL" id="MCD7462197.1"/>
    </source>
</evidence>
<comment type="caution">
    <text evidence="2">The sequence shown here is derived from an EMBL/GenBank/DDBJ whole genome shotgun (WGS) entry which is preliminary data.</text>
</comment>
<feature type="compositionally biased region" description="Basic and acidic residues" evidence="1">
    <location>
        <begin position="51"/>
        <end position="64"/>
    </location>
</feature>
<gene>
    <name evidence="2" type="ORF">HAX54_047980</name>
</gene>
<protein>
    <submittedName>
        <fullName evidence="2">Uncharacterized protein</fullName>
    </submittedName>
</protein>
<name>A0ABS8SUZ3_DATST</name>
<reference evidence="2 3" key="1">
    <citation type="journal article" date="2021" name="BMC Genomics">
        <title>Datura genome reveals duplications of psychoactive alkaloid biosynthetic genes and high mutation rate following tissue culture.</title>
        <authorList>
            <person name="Rajewski A."/>
            <person name="Carter-House D."/>
            <person name="Stajich J."/>
            <person name="Litt A."/>
        </authorList>
    </citation>
    <scope>NUCLEOTIDE SEQUENCE [LARGE SCALE GENOMIC DNA]</scope>
    <source>
        <strain evidence="2">AR-01</strain>
    </source>
</reference>
<dbReference type="Proteomes" id="UP000823775">
    <property type="component" value="Unassembled WGS sequence"/>
</dbReference>
<keyword evidence="3" id="KW-1185">Reference proteome</keyword>